<dbReference type="InterPro" id="IPR011009">
    <property type="entry name" value="Kinase-like_dom_sf"/>
</dbReference>
<keyword evidence="4" id="KW-0472">Membrane</keyword>
<keyword evidence="4" id="KW-1133">Transmembrane helix</keyword>
<dbReference type="Proteomes" id="UP000789901">
    <property type="component" value="Unassembled WGS sequence"/>
</dbReference>
<sequence length="466" mass="53056">MLKKTKKIILVIGAIILVIVVGRVMVYSYKSHEPPRSPEGSETEKPPSKTIPPVDKNPPPVIFPINGFGMVPGNREIFLDSDHALYLFTDKGRFFVKINNFSDLSRFEYEKESMLAINEAVPDFAPHPLVLGNLPNGGKFLVVNFIEGQKLLAKKLAQLHQQKSPNGAIIGNKVIPDLLGNLQIEPVLLHGNLDFDIFDAHSYYEHNEMDLSLLGNRSFYPGDEMHVPEFLAEYQKHQPLQPGFEDRKLLYRNIPTEIREHITELVILPLSERENLERVDRLGSQPRDTTFDYYIDGEKEILMGTLDLSSFINLESLKIDKNYLSKLILAGCQHLESIEADGNLLREIVLPLRTDHLERVYLTNNNFPVQDLSIFSNYTNLEILFLGTDDETRIRRGIYNRLSQLSNLEELDINATDIDRGLEYLPTNRLFNFTFGNQGRVGAGVDCLKSVLENFAELEEGETMEQ</sequence>
<keyword evidence="4" id="KW-0812">Transmembrane</keyword>
<evidence type="ECO:0000256" key="3">
    <source>
        <dbReference type="SAM" id="MobiDB-lite"/>
    </source>
</evidence>
<dbReference type="InterPro" id="IPR032675">
    <property type="entry name" value="LRR_dom_sf"/>
</dbReference>
<protein>
    <recommendedName>
        <fullName evidence="1">protein-ribulosamine 3-kinase</fullName>
        <ecNumber evidence="1">2.7.1.172</ecNumber>
    </recommendedName>
</protein>
<feature type="transmembrane region" description="Helical" evidence="4">
    <location>
        <begin position="7"/>
        <end position="29"/>
    </location>
</feature>
<organism evidence="5 6">
    <name type="scientific">Gigaspora margarita</name>
    <dbReference type="NCBI Taxonomy" id="4874"/>
    <lineage>
        <taxon>Eukaryota</taxon>
        <taxon>Fungi</taxon>
        <taxon>Fungi incertae sedis</taxon>
        <taxon>Mucoromycota</taxon>
        <taxon>Glomeromycotina</taxon>
        <taxon>Glomeromycetes</taxon>
        <taxon>Diversisporales</taxon>
        <taxon>Gigasporaceae</taxon>
        <taxon>Gigaspora</taxon>
    </lineage>
</organism>
<dbReference type="Pfam" id="PF03881">
    <property type="entry name" value="Fructosamin_kin"/>
    <property type="match status" value="2"/>
</dbReference>
<gene>
    <name evidence="5" type="ORF">GMARGA_LOCUS2261</name>
</gene>
<dbReference type="PANTHER" id="PTHR12149">
    <property type="entry name" value="FRUCTOSAMINE 3 KINASE-RELATED PROTEIN"/>
    <property type="match status" value="1"/>
</dbReference>
<name>A0ABM8W1Q2_GIGMA</name>
<dbReference type="SUPFAM" id="SSF52058">
    <property type="entry name" value="L domain-like"/>
    <property type="match status" value="1"/>
</dbReference>
<dbReference type="InterPro" id="IPR016477">
    <property type="entry name" value="Fructo-/Ketosamine-3-kinase"/>
</dbReference>
<evidence type="ECO:0000313" key="6">
    <source>
        <dbReference type="Proteomes" id="UP000789901"/>
    </source>
</evidence>
<dbReference type="Gene3D" id="3.80.10.10">
    <property type="entry name" value="Ribonuclease Inhibitor"/>
    <property type="match status" value="1"/>
</dbReference>
<accession>A0ABM8W1Q2</accession>
<dbReference type="PANTHER" id="PTHR12149:SF8">
    <property type="entry name" value="PROTEIN-RIBULOSAMINE 3-KINASE"/>
    <property type="match status" value="1"/>
</dbReference>
<evidence type="ECO:0000256" key="1">
    <source>
        <dbReference type="ARBA" id="ARBA00011961"/>
    </source>
</evidence>
<evidence type="ECO:0000313" key="5">
    <source>
        <dbReference type="EMBL" id="CAG8502264.1"/>
    </source>
</evidence>
<proteinExistence type="predicted"/>
<reference evidence="5 6" key="1">
    <citation type="submission" date="2021-06" db="EMBL/GenBank/DDBJ databases">
        <authorList>
            <person name="Kallberg Y."/>
            <person name="Tangrot J."/>
            <person name="Rosling A."/>
        </authorList>
    </citation>
    <scope>NUCLEOTIDE SEQUENCE [LARGE SCALE GENOMIC DNA]</scope>
    <source>
        <strain evidence="5 6">120-4 pot B 10/14</strain>
    </source>
</reference>
<keyword evidence="6" id="KW-1185">Reference proteome</keyword>
<comment type="caution">
    <text evidence="5">The sequence shown here is derived from an EMBL/GenBank/DDBJ whole genome shotgun (WGS) entry which is preliminary data.</text>
</comment>
<dbReference type="EMBL" id="CAJVQB010000689">
    <property type="protein sequence ID" value="CAG8502264.1"/>
    <property type="molecule type" value="Genomic_DNA"/>
</dbReference>
<evidence type="ECO:0000256" key="4">
    <source>
        <dbReference type="SAM" id="Phobius"/>
    </source>
</evidence>
<comment type="catalytic activity">
    <reaction evidence="2">
        <text>N(6)-D-ribulosyl-L-lysyl-[protein] + ATP = N(6)-(3-O-phospho-D-ribulosyl)-L-lysyl-[protein] + ADP + H(+)</text>
        <dbReference type="Rhea" id="RHEA:48432"/>
        <dbReference type="Rhea" id="RHEA-COMP:12103"/>
        <dbReference type="Rhea" id="RHEA-COMP:12104"/>
        <dbReference type="ChEBI" id="CHEBI:15378"/>
        <dbReference type="ChEBI" id="CHEBI:30616"/>
        <dbReference type="ChEBI" id="CHEBI:90418"/>
        <dbReference type="ChEBI" id="CHEBI:90420"/>
        <dbReference type="ChEBI" id="CHEBI:456216"/>
        <dbReference type="EC" id="2.7.1.172"/>
    </reaction>
    <physiologicalReaction direction="left-to-right" evidence="2">
        <dbReference type="Rhea" id="RHEA:48433"/>
    </physiologicalReaction>
</comment>
<feature type="region of interest" description="Disordered" evidence="3">
    <location>
        <begin position="31"/>
        <end position="58"/>
    </location>
</feature>
<evidence type="ECO:0000256" key="2">
    <source>
        <dbReference type="ARBA" id="ARBA00048655"/>
    </source>
</evidence>
<dbReference type="EC" id="2.7.1.172" evidence="1"/>
<dbReference type="SUPFAM" id="SSF56112">
    <property type="entry name" value="Protein kinase-like (PK-like)"/>
    <property type="match status" value="1"/>
</dbReference>
<dbReference type="Gene3D" id="3.90.1200.10">
    <property type="match status" value="1"/>
</dbReference>